<dbReference type="GO" id="GO:0008195">
    <property type="term" value="F:phosphatidate phosphatase activity"/>
    <property type="evidence" value="ECO:0007669"/>
    <property type="project" value="InterPro"/>
</dbReference>
<dbReference type="AlphaFoldDB" id="G8YKS3"/>
<dbReference type="PIRSF" id="PIRSF037464">
    <property type="entry name" value="UCP037464_APP1"/>
    <property type="match status" value="1"/>
</dbReference>
<dbReference type="eggNOG" id="ENOG502QT5E">
    <property type="taxonomic scope" value="Eukaryota"/>
</dbReference>
<feature type="compositionally biased region" description="Polar residues" evidence="1">
    <location>
        <begin position="170"/>
        <end position="179"/>
    </location>
</feature>
<sequence length="655" mass="73494">MYSSNERNDRSQVDYTSEPASASSSRKQRLLYFAKATRDNYIPRITGSVTSLATGVSNRTLGTPDYYDEDGNVRLPKGTSITLYPTYTRQIDGKYYVSVKGWLSCPGVMSRKNRLILSLARQISRSNATTGSTVQAIDKLENENLKQDVFSSRDSSSSEIESVHSETSSLQSSIKADVETNPNSSALESALVQNSASTNSDDMLKERLSSFMARSIPSAKLEIMIGSVKSLDLQNLSTTITSTDNNGHFEVCVAVDYEPSIVQVKSTTEEQVFAFQDLMLMPNDGIGWISDIDDTIKYTGVIGDKRELMRNLLINEVSTWRIPSIVEWYRRIQNASQVSFHYVSNSPWQLFPSIDNYFKEVALPKGSIHLKQYTGNIISSLLEPSSSRKRVALNEILNDFPTKKFICIGDSGEQDLEAYVDLAKSYPSRVLGIYIRYVDDSLSDVDDSKILRELQRIIEMNKRRTKASYVVNSSNLIDVDSLPEQSTVGKKLPPIVPKKPDSLKGKQFDRKPPLPERNRQGNNSDQLKLAQSETNSQFNPSVSSVGLSDASSQDRGPPALPKRPTTLPSQSITNSRRAAGNNEDVLESVQNIYNIHHYDELEDYDKKGYNWIRRVMTTVESLRGTDTDLKIFTDDDEKFFDYVEDLVKSNSNNLL</sequence>
<evidence type="ECO:0000313" key="4">
    <source>
        <dbReference type="Proteomes" id="UP000005222"/>
    </source>
</evidence>
<organism evidence="3 4">
    <name type="scientific">Pichia sorbitophila (strain ATCC MYA-4447 / BCRC 22081 / CBS 7064 / NBRC 10061 / NRRL Y-12695)</name>
    <name type="common">Hybrid yeast</name>
    <dbReference type="NCBI Taxonomy" id="559304"/>
    <lineage>
        <taxon>Eukaryota</taxon>
        <taxon>Fungi</taxon>
        <taxon>Dikarya</taxon>
        <taxon>Ascomycota</taxon>
        <taxon>Saccharomycotina</taxon>
        <taxon>Pichiomycetes</taxon>
        <taxon>Debaryomycetaceae</taxon>
        <taxon>Millerozyma</taxon>
    </lineage>
</organism>
<dbReference type="HOGENOM" id="CLU_022324_0_0_1"/>
<dbReference type="InterPro" id="IPR052935">
    <property type="entry name" value="Mg2+_PAP"/>
</dbReference>
<dbReference type="STRING" id="559304.G8YKS3"/>
<evidence type="ECO:0000256" key="1">
    <source>
        <dbReference type="SAM" id="MobiDB-lite"/>
    </source>
</evidence>
<dbReference type="PANTHER" id="PTHR28208">
    <property type="entry name" value="PHOSPHATIDATE PHOSPHATASE APP1"/>
    <property type="match status" value="1"/>
</dbReference>
<keyword evidence="4" id="KW-1185">Reference proteome</keyword>
<dbReference type="Pfam" id="PF09949">
    <property type="entry name" value="APP1_cat"/>
    <property type="match status" value="1"/>
</dbReference>
<dbReference type="PANTHER" id="PTHR28208:SF3">
    <property type="entry name" value="PHOSPHATIDATE PHOSPHATASE APP1"/>
    <property type="match status" value="1"/>
</dbReference>
<feature type="compositionally biased region" description="Polar residues" evidence="1">
    <location>
        <begin position="566"/>
        <end position="576"/>
    </location>
</feature>
<feature type="compositionally biased region" description="Polar residues" evidence="1">
    <location>
        <begin position="13"/>
        <end position="22"/>
    </location>
</feature>
<feature type="region of interest" description="Disordered" evidence="1">
    <location>
        <begin position="1"/>
        <end position="22"/>
    </location>
</feature>
<dbReference type="InParanoid" id="G8YKS3"/>
<feature type="region of interest" description="Disordered" evidence="1">
    <location>
        <begin position="148"/>
        <end position="179"/>
    </location>
</feature>
<dbReference type="OMA" id="PWIVAND"/>
<dbReference type="FunCoup" id="G8YKS3">
    <property type="interactions" value="120"/>
</dbReference>
<reference evidence="3 4" key="1">
    <citation type="journal article" date="2012" name="G3 (Bethesda)">
        <title>Pichia sorbitophila, an interspecies yeast hybrid reveals early steps of genome resolution following polyploidization.</title>
        <authorList>
            <person name="Leh Louis V."/>
            <person name="Despons L."/>
            <person name="Friedrich A."/>
            <person name="Martin T."/>
            <person name="Durrens P."/>
            <person name="Casaregola S."/>
            <person name="Neuveglise C."/>
            <person name="Fairhead C."/>
            <person name="Marck C."/>
            <person name="Cruz J.A."/>
            <person name="Straub M.L."/>
            <person name="Kugler V."/>
            <person name="Sacerdot C."/>
            <person name="Uzunov Z."/>
            <person name="Thierry A."/>
            <person name="Weiss S."/>
            <person name="Bleykasten C."/>
            <person name="De Montigny J."/>
            <person name="Jacques N."/>
            <person name="Jung P."/>
            <person name="Lemaire M."/>
            <person name="Mallet S."/>
            <person name="Morel G."/>
            <person name="Richard G.F."/>
            <person name="Sarkar A."/>
            <person name="Savel G."/>
            <person name="Schacherer J."/>
            <person name="Seret M.L."/>
            <person name="Talla E."/>
            <person name="Samson G."/>
            <person name="Jubin C."/>
            <person name="Poulain J."/>
            <person name="Vacherie B."/>
            <person name="Barbe V."/>
            <person name="Pelletier E."/>
            <person name="Sherman D.J."/>
            <person name="Westhof E."/>
            <person name="Weissenbach J."/>
            <person name="Baret P.V."/>
            <person name="Wincker P."/>
            <person name="Gaillardin C."/>
            <person name="Dujon B."/>
            <person name="Souciet J.L."/>
        </authorList>
    </citation>
    <scope>NUCLEOTIDE SEQUENCE [LARGE SCALE GENOMIC DNA]</scope>
    <source>
        <strain evidence="4">ATCC MYA-4447 / BCRC 22081 / CBS 7064 / NBRC 10061 / NRRL Y-12695</strain>
    </source>
</reference>
<dbReference type="InterPro" id="IPR017210">
    <property type="entry name" value="APP1"/>
</dbReference>
<dbReference type="GO" id="GO:0030479">
    <property type="term" value="C:actin cortical patch"/>
    <property type="evidence" value="ECO:0007669"/>
    <property type="project" value="TreeGrafter"/>
</dbReference>
<feature type="domain" description="Phosphatidate phosphatase APP1 catalytic" evidence="2">
    <location>
        <begin position="287"/>
        <end position="436"/>
    </location>
</feature>
<accession>G8YKS3</accession>
<dbReference type="EMBL" id="FO082054">
    <property type="protein sequence ID" value="CCE88657.1"/>
    <property type="molecule type" value="Genomic_DNA"/>
</dbReference>
<feature type="compositionally biased region" description="Low complexity" evidence="1">
    <location>
        <begin position="541"/>
        <end position="551"/>
    </location>
</feature>
<evidence type="ECO:0000259" key="2">
    <source>
        <dbReference type="Pfam" id="PF09949"/>
    </source>
</evidence>
<dbReference type="InterPro" id="IPR019236">
    <property type="entry name" value="APP1_cat"/>
</dbReference>
<protein>
    <submittedName>
        <fullName evidence="3">Piso0_001433 protein</fullName>
    </submittedName>
</protein>
<dbReference type="OrthoDB" id="541883at2759"/>
<dbReference type="Proteomes" id="UP000005222">
    <property type="component" value="Chromosome F"/>
</dbReference>
<feature type="region of interest" description="Disordered" evidence="1">
    <location>
        <begin position="484"/>
        <end position="583"/>
    </location>
</feature>
<feature type="compositionally biased region" description="Basic and acidic residues" evidence="1">
    <location>
        <begin position="498"/>
        <end position="519"/>
    </location>
</feature>
<feature type="compositionally biased region" description="Basic and acidic residues" evidence="1">
    <location>
        <begin position="1"/>
        <end position="12"/>
    </location>
</feature>
<evidence type="ECO:0000313" key="3">
    <source>
        <dbReference type="EMBL" id="CCE88657.1"/>
    </source>
</evidence>
<name>G8YKS3_PICSO</name>
<gene>
    <name evidence="3" type="primary">Piso0_001433</name>
    <name evidence="3" type="ORF">GNLVRS01_PISO0F06297g</name>
</gene>
<feature type="compositionally biased region" description="Low complexity" evidence="1">
    <location>
        <begin position="152"/>
        <end position="169"/>
    </location>
</feature>
<proteinExistence type="predicted"/>
<feature type="compositionally biased region" description="Polar residues" evidence="1">
    <location>
        <begin position="520"/>
        <end position="540"/>
    </location>
</feature>